<dbReference type="InterPro" id="IPR008844">
    <property type="entry name" value="Spore_GerAC-like"/>
</dbReference>
<dbReference type="GO" id="GO:0009847">
    <property type="term" value="P:spore germination"/>
    <property type="evidence" value="ECO:0007669"/>
    <property type="project" value="InterPro"/>
</dbReference>
<dbReference type="NCBIfam" id="TIGR02887">
    <property type="entry name" value="spore_ger_x_C"/>
    <property type="match status" value="1"/>
</dbReference>
<dbReference type="Pfam" id="PF25198">
    <property type="entry name" value="Spore_GerAC_N"/>
    <property type="match status" value="1"/>
</dbReference>
<evidence type="ECO:0000256" key="1">
    <source>
        <dbReference type="ARBA" id="ARBA00004635"/>
    </source>
</evidence>
<dbReference type="InterPro" id="IPR057336">
    <property type="entry name" value="GerAC_N"/>
</dbReference>
<dbReference type="InterPro" id="IPR046953">
    <property type="entry name" value="Spore_GerAC-like_C"/>
</dbReference>
<feature type="domain" description="Spore germination protein N-terminal" evidence="9">
    <location>
        <begin position="23"/>
        <end position="193"/>
    </location>
</feature>
<keyword evidence="6" id="KW-0564">Palmitate</keyword>
<gene>
    <name evidence="10" type="ORF">FB550_10873</name>
</gene>
<proteinExistence type="inferred from homology"/>
<dbReference type="GO" id="GO:0016020">
    <property type="term" value="C:membrane"/>
    <property type="evidence" value="ECO:0007669"/>
    <property type="project" value="UniProtKB-SubCell"/>
</dbReference>
<keyword evidence="4" id="KW-0732">Signal</keyword>
<evidence type="ECO:0000313" key="10">
    <source>
        <dbReference type="EMBL" id="TWD98819.1"/>
    </source>
</evidence>
<comment type="subcellular location">
    <subcellularLocation>
        <location evidence="1">Membrane</location>
        <topology evidence="1">Lipid-anchor</topology>
    </subcellularLocation>
</comment>
<reference evidence="10 11" key="1">
    <citation type="submission" date="2019-06" db="EMBL/GenBank/DDBJ databases">
        <title>Sorghum-associated microbial communities from plants grown in Nebraska, USA.</title>
        <authorList>
            <person name="Schachtman D."/>
        </authorList>
    </citation>
    <scope>NUCLEOTIDE SEQUENCE [LARGE SCALE GENOMIC DNA]</scope>
    <source>
        <strain evidence="10 11">2482</strain>
    </source>
</reference>
<keyword evidence="5" id="KW-0472">Membrane</keyword>
<sequence length="390" mass="43515">MKKLGILVINCMIIFVLTGCWSRIEINDITIVTATAIDKMNDGKIRVSLQVAIPKQLGPVGAGGSVGSNGSTVIISETGESMMDAIRRLQEKLPRRIFFSHNRILIIGEKAAKDGVYQILDYISRVREARMRSFILFSKGEAASILRLTPVIERYSSEAIREQEKTGVGAKIMIKDFFNMLTTEGVSPVAAEVAIRSEEKGRNSSKETAAIVGSAVFHKDKLVGWINDKDTRGVLWIRNEMVKGNITVSIPKEKGGGKISAELKKGRTKVKPILVQSKVKMNVNIQAQVEVFENSSKLDLGNPKVLQYVQTLMEKDVEKRCELALFKAQKQYQTDIFGFGNAVYRSHPKAWKEQHRNKWTEEFPNLEVSVNPHVSIVRTGLSVKSPEIKD</sequence>
<comment type="similarity">
    <text evidence="2">Belongs to the GerABKC lipoprotein family.</text>
</comment>
<evidence type="ECO:0000256" key="3">
    <source>
        <dbReference type="ARBA" id="ARBA00022544"/>
    </source>
</evidence>
<dbReference type="EMBL" id="VIVN01000008">
    <property type="protein sequence ID" value="TWD98819.1"/>
    <property type="molecule type" value="Genomic_DNA"/>
</dbReference>
<dbReference type="Pfam" id="PF05504">
    <property type="entry name" value="Spore_GerAC"/>
    <property type="match status" value="1"/>
</dbReference>
<dbReference type="PANTHER" id="PTHR35789">
    <property type="entry name" value="SPORE GERMINATION PROTEIN B3"/>
    <property type="match status" value="1"/>
</dbReference>
<keyword evidence="3" id="KW-0309">Germination</keyword>
<protein>
    <submittedName>
        <fullName evidence="10">Spore germination protein KC</fullName>
    </submittedName>
</protein>
<dbReference type="PROSITE" id="PS51257">
    <property type="entry name" value="PROKAR_LIPOPROTEIN"/>
    <property type="match status" value="1"/>
</dbReference>
<evidence type="ECO:0000259" key="9">
    <source>
        <dbReference type="Pfam" id="PF25198"/>
    </source>
</evidence>
<evidence type="ECO:0000313" key="11">
    <source>
        <dbReference type="Proteomes" id="UP000319671"/>
    </source>
</evidence>
<dbReference type="Proteomes" id="UP000319671">
    <property type="component" value="Unassembled WGS sequence"/>
</dbReference>
<dbReference type="Gene3D" id="6.20.190.10">
    <property type="entry name" value="Nutrient germinant receptor protein C, domain 1"/>
    <property type="match status" value="1"/>
</dbReference>
<evidence type="ECO:0000256" key="5">
    <source>
        <dbReference type="ARBA" id="ARBA00023136"/>
    </source>
</evidence>
<evidence type="ECO:0000259" key="8">
    <source>
        <dbReference type="Pfam" id="PF05504"/>
    </source>
</evidence>
<dbReference type="RefSeq" id="WP_144566267.1">
    <property type="nucleotide sequence ID" value="NZ_VIVN01000008.1"/>
</dbReference>
<dbReference type="AlphaFoldDB" id="A0A561D5U8"/>
<comment type="caution">
    <text evidence="10">The sequence shown here is derived from an EMBL/GenBank/DDBJ whole genome shotgun (WGS) entry which is preliminary data.</text>
</comment>
<evidence type="ECO:0000256" key="2">
    <source>
        <dbReference type="ARBA" id="ARBA00007886"/>
    </source>
</evidence>
<evidence type="ECO:0000256" key="4">
    <source>
        <dbReference type="ARBA" id="ARBA00022729"/>
    </source>
</evidence>
<organism evidence="10 11">
    <name type="scientific">Neobacillus bataviensis</name>
    <dbReference type="NCBI Taxonomy" id="220685"/>
    <lineage>
        <taxon>Bacteria</taxon>
        <taxon>Bacillati</taxon>
        <taxon>Bacillota</taxon>
        <taxon>Bacilli</taxon>
        <taxon>Bacillales</taxon>
        <taxon>Bacillaceae</taxon>
        <taxon>Neobacillus</taxon>
    </lineage>
</organism>
<evidence type="ECO:0000256" key="7">
    <source>
        <dbReference type="ARBA" id="ARBA00023288"/>
    </source>
</evidence>
<dbReference type="InterPro" id="IPR038501">
    <property type="entry name" value="Spore_GerAC_C_sf"/>
</dbReference>
<accession>A0A561D5U8</accession>
<name>A0A561D5U8_9BACI</name>
<dbReference type="PANTHER" id="PTHR35789:SF1">
    <property type="entry name" value="SPORE GERMINATION PROTEIN B3"/>
    <property type="match status" value="1"/>
</dbReference>
<evidence type="ECO:0000256" key="6">
    <source>
        <dbReference type="ARBA" id="ARBA00023139"/>
    </source>
</evidence>
<feature type="domain" description="Spore germination GerAC-like C-terminal" evidence="8">
    <location>
        <begin position="213"/>
        <end position="380"/>
    </location>
</feature>
<dbReference type="Gene3D" id="3.30.300.210">
    <property type="entry name" value="Nutrient germinant receptor protein C, domain 3"/>
    <property type="match status" value="1"/>
</dbReference>
<keyword evidence="11" id="KW-1185">Reference proteome</keyword>
<keyword evidence="7" id="KW-0449">Lipoprotein</keyword>